<dbReference type="SUPFAM" id="SSF53067">
    <property type="entry name" value="Actin-like ATPase domain"/>
    <property type="match status" value="2"/>
</dbReference>
<keyword evidence="4" id="KW-1185">Reference proteome</keyword>
<gene>
    <name evidence="3" type="ORF">VJ786_16385</name>
</gene>
<name>A0ABU8I9S0_9SPHI</name>
<dbReference type="InterPro" id="IPR049067">
    <property type="entry name" value="MreB-like_C"/>
</dbReference>
<dbReference type="EMBL" id="JAYLLN010000068">
    <property type="protein sequence ID" value="MEI5986485.1"/>
    <property type="molecule type" value="Genomic_DNA"/>
</dbReference>
<feature type="domain" description="Actin homologue MreB-like C-terminal" evidence="2">
    <location>
        <begin position="198"/>
        <end position="318"/>
    </location>
</feature>
<organism evidence="3 4">
    <name type="scientific">Sphingobacterium tenebrionis</name>
    <dbReference type="NCBI Taxonomy" id="3111775"/>
    <lineage>
        <taxon>Bacteria</taxon>
        <taxon>Pseudomonadati</taxon>
        <taxon>Bacteroidota</taxon>
        <taxon>Sphingobacteriia</taxon>
        <taxon>Sphingobacteriales</taxon>
        <taxon>Sphingobacteriaceae</taxon>
        <taxon>Sphingobacterium</taxon>
    </lineage>
</organism>
<evidence type="ECO:0008006" key="5">
    <source>
        <dbReference type="Google" id="ProtNLM"/>
    </source>
</evidence>
<dbReference type="Pfam" id="PF17989">
    <property type="entry name" value="ALP_N"/>
    <property type="match status" value="1"/>
</dbReference>
<dbReference type="Proteomes" id="UP001363035">
    <property type="component" value="Unassembled WGS sequence"/>
</dbReference>
<proteinExistence type="predicted"/>
<dbReference type="CDD" id="cd24021">
    <property type="entry name" value="ASKHA_NBD_ParM_Psk41-like"/>
    <property type="match status" value="1"/>
</dbReference>
<feature type="domain" description="Actin-like protein N-terminal" evidence="1">
    <location>
        <begin position="23"/>
        <end position="173"/>
    </location>
</feature>
<dbReference type="InterPro" id="IPR043129">
    <property type="entry name" value="ATPase_NBD"/>
</dbReference>
<evidence type="ECO:0000259" key="2">
    <source>
        <dbReference type="Pfam" id="PF21522"/>
    </source>
</evidence>
<evidence type="ECO:0000313" key="4">
    <source>
        <dbReference type="Proteomes" id="UP001363035"/>
    </source>
</evidence>
<dbReference type="Pfam" id="PF21522">
    <property type="entry name" value="MreB-like_C"/>
    <property type="match status" value="1"/>
</dbReference>
<protein>
    <recommendedName>
        <fullName evidence="5">ParM/StbA family protein</fullName>
    </recommendedName>
</protein>
<sequence length="352" mass="39237">MNNKVLYNDSRRVVYLVKKVLVIDHGNGNIKGRSEVAAGVLPSLVAFKKDVGESITGKKAKLKTYEIEGIEYVWGKDITKVKDVFATYGFQNRYKEPLYKVLTSIALADLALKSKVQSTDEVIVITGVPSNEIGTEAANNLKEVFEGLHTVKIEGKTVKVNVEEVIILPQPIGTVMGQYLDTEGFVADERYEDIRVGVIDIGTGTTDLDSITGLRRENEFKSVEAGMKDVYQEIADYINSQNSNAKVEYYHVEPFFESGQYKLSERHIIDFEEVKPKAVFQVSEKIKQGIKNAWKTFDRFDEIIITGGGAELFASAIEDLVGSVKVAEKPQQANAEGFFKYGMFKVSEEDGE</sequence>
<dbReference type="InterPro" id="IPR040607">
    <property type="entry name" value="ALP_N"/>
</dbReference>
<dbReference type="Gene3D" id="3.30.420.40">
    <property type="match status" value="2"/>
</dbReference>
<accession>A0ABU8I9S0</accession>
<evidence type="ECO:0000259" key="1">
    <source>
        <dbReference type="Pfam" id="PF17989"/>
    </source>
</evidence>
<comment type="caution">
    <text evidence="3">The sequence shown here is derived from an EMBL/GenBank/DDBJ whole genome shotgun (WGS) entry which is preliminary data.</text>
</comment>
<evidence type="ECO:0000313" key="3">
    <source>
        <dbReference type="EMBL" id="MEI5986485.1"/>
    </source>
</evidence>
<dbReference type="RefSeq" id="WP_336558047.1">
    <property type="nucleotide sequence ID" value="NZ_JAYLLN010000068.1"/>
</dbReference>
<reference evidence="3 4" key="1">
    <citation type="submission" date="2024-01" db="EMBL/GenBank/DDBJ databases">
        <title>Sphingobacterium tenebrionis sp. nov., a novel endophyte isolated from tenebrio molitor intestines.</title>
        <authorList>
            <person name="Zhang C."/>
        </authorList>
    </citation>
    <scope>NUCLEOTIDE SEQUENCE [LARGE SCALE GENOMIC DNA]</scope>
    <source>
        <strain evidence="3 4">PU5-4</strain>
    </source>
</reference>